<dbReference type="EnsemblMetazoa" id="GAUT027301-RA">
    <property type="protein sequence ID" value="GAUT027301-PA"/>
    <property type="gene ID" value="GAUT027301"/>
</dbReference>
<evidence type="ECO:0000313" key="7">
    <source>
        <dbReference type="EnsemblMetazoa" id="GAUT027301-PA"/>
    </source>
</evidence>
<dbReference type="InterPro" id="IPR036649">
    <property type="entry name" value="Pyrophosphatase_sf"/>
</dbReference>
<comment type="cofactor">
    <cofactor evidence="1">
        <name>Mg(2+)</name>
        <dbReference type="ChEBI" id="CHEBI:18420"/>
    </cofactor>
</comment>
<sequence>MLGTVSLSHEGEADWEIMAIDVKDPLVEKLNDIEDVDAFFPGLLQATISDGKLQNQCAFNGDAKNAAFTTDVVPEVHKVWQGLVTNKIEGSLLFDV</sequence>
<reference evidence="7" key="1">
    <citation type="submission" date="2020-05" db="UniProtKB">
        <authorList>
            <consortium name="EnsemblMetazoa"/>
        </authorList>
    </citation>
    <scope>IDENTIFICATION</scope>
    <source>
        <strain evidence="7">TTRI</strain>
    </source>
</reference>
<protein>
    <recommendedName>
        <fullName evidence="3">inorganic diphosphatase</fullName>
        <ecNumber evidence="3">3.6.1.1</ecNumber>
    </recommendedName>
</protein>
<keyword evidence="6" id="KW-0460">Magnesium</keyword>
<name>A0A1A9V688_GLOAU</name>
<dbReference type="AlphaFoldDB" id="A0A1A9V688"/>
<dbReference type="SUPFAM" id="SSF50324">
    <property type="entry name" value="Inorganic pyrophosphatase"/>
    <property type="match status" value="1"/>
</dbReference>
<dbReference type="Pfam" id="PF00719">
    <property type="entry name" value="Pyrophosphatase"/>
    <property type="match status" value="1"/>
</dbReference>
<dbReference type="PANTHER" id="PTHR10286">
    <property type="entry name" value="INORGANIC PYROPHOSPHATASE"/>
    <property type="match status" value="1"/>
</dbReference>
<dbReference type="GO" id="GO:0004427">
    <property type="term" value="F:inorganic diphosphate phosphatase activity"/>
    <property type="evidence" value="ECO:0007669"/>
    <property type="project" value="UniProtKB-EC"/>
</dbReference>
<dbReference type="GO" id="GO:0006796">
    <property type="term" value="P:phosphate-containing compound metabolic process"/>
    <property type="evidence" value="ECO:0007669"/>
    <property type="project" value="InterPro"/>
</dbReference>
<accession>A0A1A9V688</accession>
<evidence type="ECO:0000256" key="6">
    <source>
        <dbReference type="ARBA" id="ARBA00022842"/>
    </source>
</evidence>
<dbReference type="Gene3D" id="3.90.80.10">
    <property type="entry name" value="Inorganic pyrophosphatase"/>
    <property type="match status" value="1"/>
</dbReference>
<keyword evidence="4" id="KW-0479">Metal-binding</keyword>
<dbReference type="VEuPathDB" id="VectorBase:GAUT027301"/>
<evidence type="ECO:0000313" key="8">
    <source>
        <dbReference type="Proteomes" id="UP000078200"/>
    </source>
</evidence>
<evidence type="ECO:0000256" key="1">
    <source>
        <dbReference type="ARBA" id="ARBA00001946"/>
    </source>
</evidence>
<dbReference type="GO" id="GO:0005737">
    <property type="term" value="C:cytoplasm"/>
    <property type="evidence" value="ECO:0007669"/>
    <property type="project" value="InterPro"/>
</dbReference>
<evidence type="ECO:0000256" key="4">
    <source>
        <dbReference type="ARBA" id="ARBA00022723"/>
    </source>
</evidence>
<dbReference type="Proteomes" id="UP000078200">
    <property type="component" value="Unassembled WGS sequence"/>
</dbReference>
<keyword evidence="5" id="KW-0378">Hydrolase</keyword>
<dbReference type="InterPro" id="IPR008162">
    <property type="entry name" value="Pyrophosphatase"/>
</dbReference>
<comment type="similarity">
    <text evidence="2">Belongs to the PPase family.</text>
</comment>
<organism evidence="7 8">
    <name type="scientific">Glossina austeni</name>
    <name type="common">Savannah tsetse fly</name>
    <dbReference type="NCBI Taxonomy" id="7395"/>
    <lineage>
        <taxon>Eukaryota</taxon>
        <taxon>Metazoa</taxon>
        <taxon>Ecdysozoa</taxon>
        <taxon>Arthropoda</taxon>
        <taxon>Hexapoda</taxon>
        <taxon>Insecta</taxon>
        <taxon>Pterygota</taxon>
        <taxon>Neoptera</taxon>
        <taxon>Endopterygota</taxon>
        <taxon>Diptera</taxon>
        <taxon>Brachycera</taxon>
        <taxon>Muscomorpha</taxon>
        <taxon>Hippoboscoidea</taxon>
        <taxon>Glossinidae</taxon>
        <taxon>Glossina</taxon>
    </lineage>
</organism>
<evidence type="ECO:0000256" key="3">
    <source>
        <dbReference type="ARBA" id="ARBA00012146"/>
    </source>
</evidence>
<dbReference type="EC" id="3.6.1.1" evidence="3"/>
<keyword evidence="8" id="KW-1185">Reference proteome</keyword>
<evidence type="ECO:0000256" key="2">
    <source>
        <dbReference type="ARBA" id="ARBA00006220"/>
    </source>
</evidence>
<dbReference type="GO" id="GO:0000287">
    <property type="term" value="F:magnesium ion binding"/>
    <property type="evidence" value="ECO:0007669"/>
    <property type="project" value="InterPro"/>
</dbReference>
<dbReference type="STRING" id="7395.A0A1A9V688"/>
<evidence type="ECO:0000256" key="5">
    <source>
        <dbReference type="ARBA" id="ARBA00022801"/>
    </source>
</evidence>
<proteinExistence type="inferred from homology"/>